<keyword evidence="3" id="KW-1185">Reference proteome</keyword>
<feature type="compositionally biased region" description="Polar residues" evidence="1">
    <location>
        <begin position="94"/>
        <end position="112"/>
    </location>
</feature>
<evidence type="ECO:0000313" key="3">
    <source>
        <dbReference type="Proteomes" id="UP000054564"/>
    </source>
</evidence>
<sequence>MPPSKPPLVGPSTESDSDSDCVIEASGPSEACKTKPSTKGGSSSWVWQYFQRQKINGKLWHACQASLAPKGTHTMQTRILGPLAHSRLQPKPIESNNTQANHLFTEASQPKPSQIDKKSTKLQPNKKGTGTLRAVLKTVTSTPTPKKAVVSKEETDDIEDEDDGFNEENEEVYEGYNMMIKKEHQS</sequence>
<accession>A0A0L0VVY5</accession>
<dbReference type="Proteomes" id="UP000054564">
    <property type="component" value="Unassembled WGS sequence"/>
</dbReference>
<feature type="region of interest" description="Disordered" evidence="1">
    <location>
        <begin position="1"/>
        <end position="43"/>
    </location>
</feature>
<feature type="compositionally biased region" description="Low complexity" evidence="1">
    <location>
        <begin position="34"/>
        <end position="43"/>
    </location>
</feature>
<evidence type="ECO:0000256" key="1">
    <source>
        <dbReference type="SAM" id="MobiDB-lite"/>
    </source>
</evidence>
<feature type="region of interest" description="Disordered" evidence="1">
    <location>
        <begin position="88"/>
        <end position="129"/>
    </location>
</feature>
<organism evidence="2 3">
    <name type="scientific">Puccinia striiformis f. sp. tritici PST-78</name>
    <dbReference type="NCBI Taxonomy" id="1165861"/>
    <lineage>
        <taxon>Eukaryota</taxon>
        <taxon>Fungi</taxon>
        <taxon>Dikarya</taxon>
        <taxon>Basidiomycota</taxon>
        <taxon>Pucciniomycotina</taxon>
        <taxon>Pucciniomycetes</taxon>
        <taxon>Pucciniales</taxon>
        <taxon>Pucciniaceae</taxon>
        <taxon>Puccinia</taxon>
    </lineage>
</organism>
<dbReference type="AlphaFoldDB" id="A0A0L0VVY5"/>
<feature type="region of interest" description="Disordered" evidence="1">
    <location>
        <begin position="142"/>
        <end position="165"/>
    </location>
</feature>
<proteinExistence type="predicted"/>
<name>A0A0L0VVY5_9BASI</name>
<comment type="caution">
    <text evidence="2">The sequence shown here is derived from an EMBL/GenBank/DDBJ whole genome shotgun (WGS) entry which is preliminary data.</text>
</comment>
<protein>
    <submittedName>
        <fullName evidence="2">Uncharacterized protein</fullName>
    </submittedName>
</protein>
<dbReference type="EMBL" id="AJIL01000019">
    <property type="protein sequence ID" value="KNF03155.1"/>
    <property type="molecule type" value="Genomic_DNA"/>
</dbReference>
<feature type="compositionally biased region" description="Acidic residues" evidence="1">
    <location>
        <begin position="154"/>
        <end position="165"/>
    </location>
</feature>
<reference evidence="3" key="1">
    <citation type="submission" date="2014-03" db="EMBL/GenBank/DDBJ databases">
        <title>The Genome Sequence of Puccinia striiformis f. sp. tritici PST-78.</title>
        <authorList>
            <consortium name="The Broad Institute Genome Sequencing Platform"/>
            <person name="Cuomo C."/>
            <person name="Hulbert S."/>
            <person name="Chen X."/>
            <person name="Walker B."/>
            <person name="Young S.K."/>
            <person name="Zeng Q."/>
            <person name="Gargeya S."/>
            <person name="Fitzgerald M."/>
            <person name="Haas B."/>
            <person name="Abouelleil A."/>
            <person name="Alvarado L."/>
            <person name="Arachchi H.M."/>
            <person name="Berlin A.M."/>
            <person name="Chapman S.B."/>
            <person name="Goldberg J."/>
            <person name="Griggs A."/>
            <person name="Gujja S."/>
            <person name="Hansen M."/>
            <person name="Howarth C."/>
            <person name="Imamovic A."/>
            <person name="Larimer J."/>
            <person name="McCowan C."/>
            <person name="Montmayeur A."/>
            <person name="Murphy C."/>
            <person name="Neiman D."/>
            <person name="Pearson M."/>
            <person name="Priest M."/>
            <person name="Roberts A."/>
            <person name="Saif S."/>
            <person name="Shea T."/>
            <person name="Sisk P."/>
            <person name="Sykes S."/>
            <person name="Wortman J."/>
            <person name="Nusbaum C."/>
            <person name="Birren B."/>
        </authorList>
    </citation>
    <scope>NUCLEOTIDE SEQUENCE [LARGE SCALE GENOMIC DNA]</scope>
    <source>
        <strain evidence="3">race PST-78</strain>
    </source>
</reference>
<gene>
    <name evidence="2" type="ORF">PSTG_03742</name>
</gene>
<evidence type="ECO:0000313" key="2">
    <source>
        <dbReference type="EMBL" id="KNF03155.1"/>
    </source>
</evidence>